<evidence type="ECO:0000259" key="1">
    <source>
        <dbReference type="Pfam" id="PF02602"/>
    </source>
</evidence>
<dbReference type="GO" id="GO:0004852">
    <property type="term" value="F:uroporphyrinogen-III synthase activity"/>
    <property type="evidence" value="ECO:0007669"/>
    <property type="project" value="InterPro"/>
</dbReference>
<gene>
    <name evidence="2" type="ORF">TWF718_005415</name>
</gene>
<keyword evidence="3" id="KW-1185">Reference proteome</keyword>
<accession>A0AAN8RNW5</accession>
<feature type="domain" description="Tetrapyrrole biosynthesis uroporphyrinogen III synthase" evidence="1">
    <location>
        <begin position="16"/>
        <end position="295"/>
    </location>
</feature>
<evidence type="ECO:0000313" key="2">
    <source>
        <dbReference type="EMBL" id="KAK6347577.1"/>
    </source>
</evidence>
<dbReference type="GO" id="GO:0006780">
    <property type="term" value="P:uroporphyrinogen III biosynthetic process"/>
    <property type="evidence" value="ECO:0007669"/>
    <property type="project" value="InterPro"/>
</dbReference>
<dbReference type="InterPro" id="IPR036108">
    <property type="entry name" value="4pyrrol_syn_uPrphyn_synt_sf"/>
</dbReference>
<dbReference type="SUPFAM" id="SSF69618">
    <property type="entry name" value="HemD-like"/>
    <property type="match status" value="1"/>
</dbReference>
<dbReference type="AlphaFoldDB" id="A0AAN8RNW5"/>
<dbReference type="Proteomes" id="UP001313282">
    <property type="component" value="Unassembled WGS sequence"/>
</dbReference>
<dbReference type="Pfam" id="PF02602">
    <property type="entry name" value="HEM4"/>
    <property type="match status" value="1"/>
</dbReference>
<comment type="caution">
    <text evidence="2">The sequence shown here is derived from an EMBL/GenBank/DDBJ whole genome shotgun (WGS) entry which is preliminary data.</text>
</comment>
<sequence>MAPILLLKTKSTPTDPYSTLLSSHGYTPIFVPVLHHTSINGDLVREYILNGSITTTHVKINNDNNDNSNTQNGIQKFAAIIITSQRAVEALGAIIDELKPKNPSQITHLLQTTTIYVVGPATRNSLLLLGFTPTNIIGESSGNGAVLSDFIISHYTSNNLQGDLLFLTGETHSTILPTKVPEKLLEEIGREVEVKEVVVYKTGVVEGFESDLKGCLEKLEEEEEIKEPIWLVFFSPTGTDAALRVISSHESASSSPAVKKYKCCSIGPTTRDFMFQKFGRKADAMAKIPSPDGVLAAIQGPGGVIG</sequence>
<dbReference type="InterPro" id="IPR039793">
    <property type="entry name" value="UROS/Hem4"/>
</dbReference>
<dbReference type="EMBL" id="JAVHNR010000003">
    <property type="protein sequence ID" value="KAK6347577.1"/>
    <property type="molecule type" value="Genomic_DNA"/>
</dbReference>
<dbReference type="PANTHER" id="PTHR12390">
    <property type="entry name" value="UROPORPHYRINOGEN III SYNTHASE"/>
    <property type="match status" value="1"/>
</dbReference>
<dbReference type="InterPro" id="IPR003754">
    <property type="entry name" value="4pyrrol_synth_uPrphyn_synth"/>
</dbReference>
<proteinExistence type="predicted"/>
<dbReference type="PANTHER" id="PTHR12390:SF0">
    <property type="entry name" value="UROPORPHYRINOGEN-III SYNTHASE"/>
    <property type="match status" value="1"/>
</dbReference>
<dbReference type="CDD" id="cd06578">
    <property type="entry name" value="HemD"/>
    <property type="match status" value="1"/>
</dbReference>
<evidence type="ECO:0000313" key="3">
    <source>
        <dbReference type="Proteomes" id="UP001313282"/>
    </source>
</evidence>
<dbReference type="Gene3D" id="3.40.50.10090">
    <property type="match status" value="2"/>
</dbReference>
<dbReference type="GO" id="GO:0005829">
    <property type="term" value="C:cytosol"/>
    <property type="evidence" value="ECO:0007669"/>
    <property type="project" value="TreeGrafter"/>
</dbReference>
<name>A0AAN8RNW5_9PEZI</name>
<protein>
    <recommendedName>
        <fullName evidence="1">Tetrapyrrole biosynthesis uroporphyrinogen III synthase domain-containing protein</fullName>
    </recommendedName>
</protein>
<organism evidence="2 3">
    <name type="scientific">Orbilia javanica</name>
    <dbReference type="NCBI Taxonomy" id="47235"/>
    <lineage>
        <taxon>Eukaryota</taxon>
        <taxon>Fungi</taxon>
        <taxon>Dikarya</taxon>
        <taxon>Ascomycota</taxon>
        <taxon>Pezizomycotina</taxon>
        <taxon>Orbiliomycetes</taxon>
        <taxon>Orbiliales</taxon>
        <taxon>Orbiliaceae</taxon>
        <taxon>Orbilia</taxon>
    </lineage>
</organism>
<reference evidence="2 3" key="1">
    <citation type="submission" date="2019-10" db="EMBL/GenBank/DDBJ databases">
        <authorList>
            <person name="Palmer J.M."/>
        </authorList>
    </citation>
    <scope>NUCLEOTIDE SEQUENCE [LARGE SCALE GENOMIC DNA]</scope>
    <source>
        <strain evidence="2 3">TWF718</strain>
    </source>
</reference>